<dbReference type="RefSeq" id="WP_128566026.1">
    <property type="nucleotide sequence ID" value="NZ_BPQH01000001.1"/>
</dbReference>
<reference evidence="3" key="1">
    <citation type="journal article" date="2021" name="Front. Microbiol.">
        <title>Comprehensive Comparative Genomics and Phenotyping of Methylobacterium Species.</title>
        <authorList>
            <person name="Alessa O."/>
            <person name="Ogura Y."/>
            <person name="Fujitani Y."/>
            <person name="Takami H."/>
            <person name="Hayashi T."/>
            <person name="Sahin N."/>
            <person name="Tani A."/>
        </authorList>
    </citation>
    <scope>NUCLEOTIDE SEQUENCE</scope>
    <source>
        <strain evidence="3">KCTC 52305</strain>
    </source>
</reference>
<evidence type="ECO:0000313" key="3">
    <source>
        <dbReference type="EMBL" id="GJD47626.1"/>
    </source>
</evidence>
<keyword evidence="2" id="KW-0732">Signal</keyword>
<dbReference type="EMBL" id="BPQH01000001">
    <property type="protein sequence ID" value="GJD47626.1"/>
    <property type="molecule type" value="Genomic_DNA"/>
</dbReference>
<gene>
    <name evidence="3" type="ORF">OPKNFCMD_0334</name>
</gene>
<evidence type="ECO:0000256" key="2">
    <source>
        <dbReference type="SAM" id="SignalP"/>
    </source>
</evidence>
<feature type="chain" id="PRO_5045672341" description="Translation initiation factor IF-2" evidence="2">
    <location>
        <begin position="24"/>
        <end position="164"/>
    </location>
</feature>
<organism evidence="3 4">
    <name type="scientific">Methylobacterium crusticola</name>
    <dbReference type="NCBI Taxonomy" id="1697972"/>
    <lineage>
        <taxon>Bacteria</taxon>
        <taxon>Pseudomonadati</taxon>
        <taxon>Pseudomonadota</taxon>
        <taxon>Alphaproteobacteria</taxon>
        <taxon>Hyphomicrobiales</taxon>
        <taxon>Methylobacteriaceae</taxon>
        <taxon>Methylobacterium</taxon>
    </lineage>
</organism>
<name>A0ABQ4QQQ6_9HYPH</name>
<evidence type="ECO:0000313" key="4">
    <source>
        <dbReference type="Proteomes" id="UP001055167"/>
    </source>
</evidence>
<feature type="compositionally biased region" description="Basic and acidic residues" evidence="1">
    <location>
        <begin position="110"/>
        <end position="136"/>
    </location>
</feature>
<feature type="compositionally biased region" description="Low complexity" evidence="1">
    <location>
        <begin position="29"/>
        <end position="56"/>
    </location>
</feature>
<keyword evidence="4" id="KW-1185">Reference proteome</keyword>
<sequence>MRIPLATASLSLALAILPGLALAQTEPLAPGPAASPAAGAAVPGAAPATSDGVLAPGAPPATGPVGKRQPRRIDAAVSPDAVRPDAPRPEAARPDRARPGAGKGSAGRGEAARGEAARGEAAKGEAARADTAEAARRAQNAAEARDKAWDSRMKRTLGSICHGC</sequence>
<reference evidence="3" key="2">
    <citation type="submission" date="2021-08" db="EMBL/GenBank/DDBJ databases">
        <authorList>
            <person name="Tani A."/>
            <person name="Ola A."/>
            <person name="Ogura Y."/>
            <person name="Katsura K."/>
            <person name="Hayashi T."/>
        </authorList>
    </citation>
    <scope>NUCLEOTIDE SEQUENCE</scope>
    <source>
        <strain evidence="3">KCTC 52305</strain>
    </source>
</reference>
<accession>A0ABQ4QQQ6</accession>
<feature type="region of interest" description="Disordered" evidence="1">
    <location>
        <begin position="29"/>
        <end position="164"/>
    </location>
</feature>
<feature type="compositionally biased region" description="Basic and acidic residues" evidence="1">
    <location>
        <begin position="143"/>
        <end position="153"/>
    </location>
</feature>
<feature type="compositionally biased region" description="Basic and acidic residues" evidence="1">
    <location>
        <begin position="82"/>
        <end position="98"/>
    </location>
</feature>
<dbReference type="Proteomes" id="UP001055167">
    <property type="component" value="Unassembled WGS sequence"/>
</dbReference>
<comment type="caution">
    <text evidence="3">The sequence shown here is derived from an EMBL/GenBank/DDBJ whole genome shotgun (WGS) entry which is preliminary data.</text>
</comment>
<protein>
    <recommendedName>
        <fullName evidence="5">Translation initiation factor IF-2</fullName>
    </recommendedName>
</protein>
<evidence type="ECO:0008006" key="5">
    <source>
        <dbReference type="Google" id="ProtNLM"/>
    </source>
</evidence>
<evidence type="ECO:0000256" key="1">
    <source>
        <dbReference type="SAM" id="MobiDB-lite"/>
    </source>
</evidence>
<feature type="signal peptide" evidence="2">
    <location>
        <begin position="1"/>
        <end position="23"/>
    </location>
</feature>
<proteinExistence type="predicted"/>